<dbReference type="GO" id="GO:0003676">
    <property type="term" value="F:nucleic acid binding"/>
    <property type="evidence" value="ECO:0007669"/>
    <property type="project" value="InterPro"/>
</dbReference>
<dbReference type="InterPro" id="IPR044730">
    <property type="entry name" value="RNase_H-like_dom_plant"/>
</dbReference>
<evidence type="ECO:0000259" key="4">
    <source>
        <dbReference type="Pfam" id="PF13966"/>
    </source>
</evidence>
<accession>A0A2N9I518</accession>
<protein>
    <recommendedName>
        <fullName evidence="6">Reverse transcriptase domain-containing protein</fullName>
    </recommendedName>
</protein>
<evidence type="ECO:0000313" key="5">
    <source>
        <dbReference type="EMBL" id="SPD19772.1"/>
    </source>
</evidence>
<name>A0A2N9I518_FAGSY</name>
<dbReference type="EMBL" id="OIVN01004890">
    <property type="protein sequence ID" value="SPD19772.1"/>
    <property type="molecule type" value="Genomic_DNA"/>
</dbReference>
<reference evidence="5" key="1">
    <citation type="submission" date="2018-02" db="EMBL/GenBank/DDBJ databases">
        <authorList>
            <person name="Cohen D.B."/>
            <person name="Kent A.D."/>
        </authorList>
    </citation>
    <scope>NUCLEOTIDE SEQUENCE</scope>
</reference>
<dbReference type="AlphaFoldDB" id="A0A2N9I518"/>
<gene>
    <name evidence="5" type="ORF">FSB_LOCUS47654</name>
</gene>
<feature type="domain" description="Reverse transcriptase" evidence="2">
    <location>
        <begin position="632"/>
        <end position="774"/>
    </location>
</feature>
<evidence type="ECO:0000259" key="3">
    <source>
        <dbReference type="Pfam" id="PF13456"/>
    </source>
</evidence>
<dbReference type="PANTHER" id="PTHR46890">
    <property type="entry name" value="NON-LTR RETROLELEMENT REVERSE TRANSCRIPTASE-LIKE PROTEIN-RELATED"/>
    <property type="match status" value="1"/>
</dbReference>
<dbReference type="GO" id="GO:0004523">
    <property type="term" value="F:RNA-DNA hybrid ribonuclease activity"/>
    <property type="evidence" value="ECO:0007669"/>
    <property type="project" value="InterPro"/>
</dbReference>
<feature type="domain" description="Reverse transcriptase zinc-binding" evidence="4">
    <location>
        <begin position="864"/>
        <end position="932"/>
    </location>
</feature>
<dbReference type="InterPro" id="IPR026960">
    <property type="entry name" value="RVT-Znf"/>
</dbReference>
<dbReference type="CDD" id="cd06222">
    <property type="entry name" value="RNase_H_like"/>
    <property type="match status" value="1"/>
</dbReference>
<feature type="region of interest" description="Disordered" evidence="1">
    <location>
        <begin position="79"/>
        <end position="118"/>
    </location>
</feature>
<dbReference type="Pfam" id="PF13456">
    <property type="entry name" value="RVT_3"/>
    <property type="match status" value="1"/>
</dbReference>
<dbReference type="Pfam" id="PF13966">
    <property type="entry name" value="zf-RVT"/>
    <property type="match status" value="1"/>
</dbReference>
<proteinExistence type="predicted"/>
<sequence length="1156" mass="131489">MTEELATIAIGKSIGCVEKVAASDDERGGENCMRIRVRMDVTRPLCRGRMVKMEEGKKRWVAFRYESTWLRASFDRPPRKTTIMVPGNLPRGREKPPNESRRNPTLAPSEPQASPHRHNQVLDSMQPDLETDMEVEQNPGNTDCTPPHKSTIDLFNDHLCEIDQAINYIPEKVNIEEQIPVLVHNFPSQLNAIKTPSAQIMQPDSMPRTPLGDISNGLTNPTGPKQAKLCEDIGRGWILALSGAMNCISWNYRGLRNQGTVQELAQLVREKDFSVLFLSETWMDEDRLEVLRCRTVIDECGFIDLGFQGFPFTWCNNRRGSATTWLRLDRFMATNEWVLRFHTPVVHHLDSVVSDHKPIWLNPKPIHGQRPQRRLFRFEDMWLDDPTCEPTITTAWVPQTRGSPMEQVQAKISQCNDKLKKWIRVQFGNVTKQLKEKSEQFHRAEESSAVGNGHDLVITIRKEVQELLIREEKMWRQRSRTSWLKEGDRNTRYFHSKASHRRRRNSLAVLRLENGDLITDSEQIGSQFVDYYQELFTVAPLEGVDAILKGIQPRVTNEMNMKLTCQFIELDVTTAMKQMAPLKAPGPNGMPPIFYQSYWHVVSEDMAAAVLSCLNSGKIPASLNHSYVTLIPKTKSPEKVTENRPISLCNVVYKLISKVLANRLKKVLPHVVSETQSAFVPGRMITDNVLIAFETLHHMHNQRSGKVVSMVLKLDISKAYDKVEWGFLKQVMIRMGFCDKWISLIMECISIVTYSLLINGEPTGHIIPTRGIRQEGKSDRGERILWCLSSSNHLVPFIFICAPSPTLQLEPKRISSLAFKMLLHVNEPPVFSGASKILPFGKNFALKTLKNRELIWHATRDGNFTVRNGYHLLLKDSRTSNPECSRQGEPDPVWKTIWAACVPAKVRTFLWKVCHESLPTKAGLFRRKVWQSSNELAALQKTSHHSYNSLVRQVMNLASPLPIETFAMTCCLLWNKHNQSRLQLPSAEYSTIWSCAQALLHEHISVTHTEKAVTPQHPYVKVVIRDQVELAIATLSQKLTATHSIEMTKALVAKRAILFAKEVGLTNVAFERDAENVICDLCSSEIMNSAYGLVIEDAKSMLLTFQGYSLSHTRRSGNMLAHALARRATQCQNCLVWMEDVPPDISNVLLHDYSSL</sequence>
<dbReference type="InterPro" id="IPR052343">
    <property type="entry name" value="Retrotransposon-Effector_Assoc"/>
</dbReference>
<dbReference type="Gene3D" id="3.60.10.10">
    <property type="entry name" value="Endonuclease/exonuclease/phosphatase"/>
    <property type="match status" value="2"/>
</dbReference>
<evidence type="ECO:0008006" key="6">
    <source>
        <dbReference type="Google" id="ProtNLM"/>
    </source>
</evidence>
<feature type="compositionally biased region" description="Basic and acidic residues" evidence="1">
    <location>
        <begin position="91"/>
        <end position="102"/>
    </location>
</feature>
<dbReference type="CDD" id="cd01650">
    <property type="entry name" value="RT_nLTR_like"/>
    <property type="match status" value="1"/>
</dbReference>
<feature type="domain" description="RNase H type-1" evidence="3">
    <location>
        <begin position="1020"/>
        <end position="1128"/>
    </location>
</feature>
<dbReference type="InterPro" id="IPR002156">
    <property type="entry name" value="RNaseH_domain"/>
</dbReference>
<organism evidence="5">
    <name type="scientific">Fagus sylvatica</name>
    <name type="common">Beechnut</name>
    <dbReference type="NCBI Taxonomy" id="28930"/>
    <lineage>
        <taxon>Eukaryota</taxon>
        <taxon>Viridiplantae</taxon>
        <taxon>Streptophyta</taxon>
        <taxon>Embryophyta</taxon>
        <taxon>Tracheophyta</taxon>
        <taxon>Spermatophyta</taxon>
        <taxon>Magnoliopsida</taxon>
        <taxon>eudicotyledons</taxon>
        <taxon>Gunneridae</taxon>
        <taxon>Pentapetalae</taxon>
        <taxon>rosids</taxon>
        <taxon>fabids</taxon>
        <taxon>Fagales</taxon>
        <taxon>Fagaceae</taxon>
        <taxon>Fagus</taxon>
    </lineage>
</organism>
<evidence type="ECO:0000259" key="2">
    <source>
        <dbReference type="Pfam" id="PF00078"/>
    </source>
</evidence>
<dbReference type="SUPFAM" id="SSF56672">
    <property type="entry name" value="DNA/RNA polymerases"/>
    <property type="match status" value="1"/>
</dbReference>
<dbReference type="SUPFAM" id="SSF56219">
    <property type="entry name" value="DNase I-like"/>
    <property type="match status" value="1"/>
</dbReference>
<dbReference type="InterPro" id="IPR000477">
    <property type="entry name" value="RT_dom"/>
</dbReference>
<dbReference type="InterPro" id="IPR043502">
    <property type="entry name" value="DNA/RNA_pol_sf"/>
</dbReference>
<dbReference type="InterPro" id="IPR036691">
    <property type="entry name" value="Endo/exonu/phosph_ase_sf"/>
</dbReference>
<dbReference type="PANTHER" id="PTHR46890:SF48">
    <property type="entry name" value="RNA-DIRECTED DNA POLYMERASE"/>
    <property type="match status" value="1"/>
</dbReference>
<dbReference type="Pfam" id="PF00078">
    <property type="entry name" value="RVT_1"/>
    <property type="match status" value="1"/>
</dbReference>
<evidence type="ECO:0000256" key="1">
    <source>
        <dbReference type="SAM" id="MobiDB-lite"/>
    </source>
</evidence>